<dbReference type="KEGG" id="awd:AWOD_I_2542"/>
<keyword evidence="1" id="KW-0812">Transmembrane</keyword>
<dbReference type="STRING" id="80852.AWOD_I_2542"/>
<dbReference type="Pfam" id="PF10694">
    <property type="entry name" value="DUF2500"/>
    <property type="match status" value="1"/>
</dbReference>
<name>A0A090ITG2_9GAMM</name>
<evidence type="ECO:0000313" key="3">
    <source>
        <dbReference type="Proteomes" id="UP000032427"/>
    </source>
</evidence>
<dbReference type="GeneID" id="28542141"/>
<dbReference type="PATRIC" id="fig|80852.17.peg.2631"/>
<dbReference type="Proteomes" id="UP000032427">
    <property type="component" value="Chromosome 1"/>
</dbReference>
<proteinExistence type="predicted"/>
<keyword evidence="1" id="KW-1133">Transmembrane helix</keyword>
<evidence type="ECO:0000256" key="1">
    <source>
        <dbReference type="SAM" id="Phobius"/>
    </source>
</evidence>
<dbReference type="AlphaFoldDB" id="A0A090ITG2"/>
<feature type="transmembrane region" description="Helical" evidence="1">
    <location>
        <begin position="6"/>
        <end position="23"/>
    </location>
</feature>
<accession>A0A090ITG2</accession>
<sequence length="110" mass="12826">MPVTYIILLIVFILIAAVLFQRFQTKFILGDNAPEMKAEVTILDKQIVEIPDTQPGEEDQEFWIYVQKGKFGPKREFEIGVHYFHALNPGDKGIMTYQGRKFHHFALKRD</sequence>
<dbReference type="OrthoDB" id="5917531at2"/>
<dbReference type="HOGENOM" id="CLU_2182863_0_0_6"/>
<dbReference type="Gene3D" id="2.40.50.660">
    <property type="match status" value="1"/>
</dbReference>
<evidence type="ECO:0000313" key="2">
    <source>
        <dbReference type="EMBL" id="CED72593.1"/>
    </source>
</evidence>
<dbReference type="EMBL" id="LN554846">
    <property type="protein sequence ID" value="CED72593.1"/>
    <property type="molecule type" value="Genomic_DNA"/>
</dbReference>
<keyword evidence="3" id="KW-1185">Reference proteome</keyword>
<reference evidence="3" key="1">
    <citation type="submission" date="2014-09" db="EMBL/GenBank/DDBJ databases">
        <authorList>
            <person name="Hjerde E."/>
        </authorList>
    </citation>
    <scope>NUCLEOTIDE SEQUENCE [LARGE SCALE GENOMIC DNA]</scope>
    <source>
        <strain evidence="3">06/09/139</strain>
    </source>
</reference>
<organism evidence="2 3">
    <name type="scientific">Aliivibrio wodanis</name>
    <dbReference type="NCBI Taxonomy" id="80852"/>
    <lineage>
        <taxon>Bacteria</taxon>
        <taxon>Pseudomonadati</taxon>
        <taxon>Pseudomonadota</taxon>
        <taxon>Gammaproteobacteria</taxon>
        <taxon>Vibrionales</taxon>
        <taxon>Vibrionaceae</taxon>
        <taxon>Aliivibrio</taxon>
    </lineage>
</organism>
<gene>
    <name evidence="2" type="ORF">AWOD_I_2542</name>
</gene>
<protein>
    <submittedName>
        <fullName evidence="2">Membrane protein</fullName>
    </submittedName>
</protein>
<dbReference type="InterPro" id="IPR019635">
    <property type="entry name" value="DUF2500"/>
</dbReference>
<keyword evidence="1" id="KW-0472">Membrane</keyword>